<evidence type="ECO:0000259" key="2">
    <source>
        <dbReference type="Pfam" id="PF12680"/>
    </source>
</evidence>
<dbReference type="RefSeq" id="WP_345932627.1">
    <property type="nucleotide sequence ID" value="NZ_JBBKTV010000003.1"/>
</dbReference>
<gene>
    <name evidence="3" type="ORF">WG926_06275</name>
</gene>
<name>A0ABU9YGJ4_9PROT</name>
<evidence type="ECO:0000256" key="1">
    <source>
        <dbReference type="SAM" id="MobiDB-lite"/>
    </source>
</evidence>
<dbReference type="Gene3D" id="3.10.450.50">
    <property type="match status" value="1"/>
</dbReference>
<organism evidence="3 4">
    <name type="scientific">Tistrella arctica</name>
    <dbReference type="NCBI Taxonomy" id="3133430"/>
    <lineage>
        <taxon>Bacteria</taxon>
        <taxon>Pseudomonadati</taxon>
        <taxon>Pseudomonadota</taxon>
        <taxon>Alphaproteobacteria</taxon>
        <taxon>Geminicoccales</taxon>
        <taxon>Geminicoccaceae</taxon>
        <taxon>Tistrella</taxon>
    </lineage>
</organism>
<comment type="caution">
    <text evidence="3">The sequence shown here is derived from an EMBL/GenBank/DDBJ whole genome shotgun (WGS) entry which is preliminary data.</text>
</comment>
<evidence type="ECO:0000313" key="4">
    <source>
        <dbReference type="Proteomes" id="UP001413721"/>
    </source>
</evidence>
<reference evidence="3 4" key="1">
    <citation type="submission" date="2024-03" db="EMBL/GenBank/DDBJ databases">
        <title>High-quality draft genome sequencing of Tistrella sp. BH-R2-4.</title>
        <authorList>
            <person name="Dong C."/>
        </authorList>
    </citation>
    <scope>NUCLEOTIDE SEQUENCE [LARGE SCALE GENOMIC DNA]</scope>
    <source>
        <strain evidence="3 4">BH-R2-4</strain>
    </source>
</reference>
<evidence type="ECO:0000313" key="3">
    <source>
        <dbReference type="EMBL" id="MEN2987902.1"/>
    </source>
</evidence>
<dbReference type="Pfam" id="PF12680">
    <property type="entry name" value="SnoaL_2"/>
    <property type="match status" value="1"/>
</dbReference>
<dbReference type="PANTHER" id="PTHR41252">
    <property type="entry name" value="BLR2505 PROTEIN"/>
    <property type="match status" value="1"/>
</dbReference>
<sequence length="159" mass="17318">MASGQTDATDAAGPVGKSPTHPSKGRDMSTEQNKAVVRDFCDLFGRSAIDEALGMMTDDATWWVNGKPHLFAGSGTRTRAEMAVIWPGLYAALNGGLHMNVLDMIAEGDRVAAEIRSHAVTRTGQVYENDYHMLFTLRDGKVARVKEYTDLMHAAEIFG</sequence>
<protein>
    <submittedName>
        <fullName evidence="3">Nuclear transport factor 2 family protein</fullName>
    </submittedName>
</protein>
<feature type="region of interest" description="Disordered" evidence="1">
    <location>
        <begin position="1"/>
        <end position="32"/>
    </location>
</feature>
<dbReference type="Proteomes" id="UP001413721">
    <property type="component" value="Unassembled WGS sequence"/>
</dbReference>
<dbReference type="InterPro" id="IPR037401">
    <property type="entry name" value="SnoaL-like"/>
</dbReference>
<dbReference type="SUPFAM" id="SSF54427">
    <property type="entry name" value="NTF2-like"/>
    <property type="match status" value="1"/>
</dbReference>
<keyword evidence="4" id="KW-1185">Reference proteome</keyword>
<dbReference type="PANTHER" id="PTHR41252:SF1">
    <property type="entry name" value="BLR2505 PROTEIN"/>
    <property type="match status" value="1"/>
</dbReference>
<accession>A0ABU9YGJ4</accession>
<proteinExistence type="predicted"/>
<dbReference type="InterPro" id="IPR032710">
    <property type="entry name" value="NTF2-like_dom_sf"/>
</dbReference>
<dbReference type="EMBL" id="JBBKTW010000002">
    <property type="protein sequence ID" value="MEN2987902.1"/>
    <property type="molecule type" value="Genomic_DNA"/>
</dbReference>
<feature type="domain" description="SnoaL-like" evidence="2">
    <location>
        <begin position="37"/>
        <end position="145"/>
    </location>
</feature>